<dbReference type="Pfam" id="PF08814">
    <property type="entry name" value="XisH"/>
    <property type="match status" value="1"/>
</dbReference>
<evidence type="ECO:0000313" key="1">
    <source>
        <dbReference type="EMBL" id="QLQ31717.1"/>
    </source>
</evidence>
<dbReference type="AlphaFoldDB" id="A0A7L6ARW7"/>
<dbReference type="CDD" id="cd22366">
    <property type="entry name" value="XisH-like"/>
    <property type="match status" value="1"/>
</dbReference>
<dbReference type="Gene3D" id="3.40.1350.10">
    <property type="match status" value="1"/>
</dbReference>
<proteinExistence type="predicted"/>
<dbReference type="InterPro" id="IPR011335">
    <property type="entry name" value="Restrct_endonuc-II-like"/>
</dbReference>
<dbReference type="KEGG" id="this:HZT40_09055"/>
<dbReference type="InterPro" id="IPR014919">
    <property type="entry name" value="XisH"/>
</dbReference>
<name>A0A7L6ARW7_9GAMM</name>
<protein>
    <submittedName>
        <fullName evidence="1">XisH family protein</fullName>
    </submittedName>
</protein>
<gene>
    <name evidence="1" type="ORF">HZT40_09055</name>
</gene>
<sequence length="139" mass="16002">MPRLDVYHSQVKRALEKDGWIITHDPFPLTMGKKRMFADLGAETLLSAEKEQTKIVVEIKSFTGISVIKDLEQALGQYTLYRRILEVKEPERILYLAVTTRVAREVFEVELGQLLLDTGSVRILIFDAEQEVITQWLPN</sequence>
<keyword evidence="2" id="KW-1185">Reference proteome</keyword>
<dbReference type="GO" id="GO:0003676">
    <property type="term" value="F:nucleic acid binding"/>
    <property type="evidence" value="ECO:0007669"/>
    <property type="project" value="InterPro"/>
</dbReference>
<reference evidence="1" key="1">
    <citation type="submission" date="2020-06" db="EMBL/GenBank/DDBJ databases">
        <title>Analysis procedures for assessing recovery of high quality, complete, closed genomes from Nanopore long read metagenome sequencing.</title>
        <authorList>
            <person name="Bessarab I."/>
            <person name="Arumugam K."/>
            <person name="Haryono M."/>
            <person name="Liu X."/>
            <person name="Roy S."/>
            <person name="Zuniga-Montanez R.E."/>
            <person name="Qiu G."/>
            <person name="Drautz-Moses D.I."/>
            <person name="Law Y.Y."/>
            <person name="Wuertz S."/>
            <person name="Lauro F.M."/>
            <person name="Huson D.H."/>
            <person name="Williams R.B."/>
        </authorList>
    </citation>
    <scope>NUCLEOTIDE SEQUENCE [LARGE SCALE GENOMIC DNA]</scope>
    <source>
        <strain evidence="1">SSD2</strain>
    </source>
</reference>
<accession>A0A7L6ARW7</accession>
<evidence type="ECO:0000313" key="2">
    <source>
        <dbReference type="Proteomes" id="UP000510621"/>
    </source>
</evidence>
<organism evidence="1 2">
    <name type="scientific">Candidatus Thiothrix singaporensis</name>
    <dbReference type="NCBI Taxonomy" id="2799669"/>
    <lineage>
        <taxon>Bacteria</taxon>
        <taxon>Pseudomonadati</taxon>
        <taxon>Pseudomonadota</taxon>
        <taxon>Gammaproteobacteria</taxon>
        <taxon>Thiotrichales</taxon>
        <taxon>Thiotrichaceae</taxon>
        <taxon>Thiothrix</taxon>
    </lineage>
</organism>
<dbReference type="Proteomes" id="UP000510621">
    <property type="component" value="Chromosome"/>
</dbReference>
<dbReference type="EMBL" id="CP059265">
    <property type="protein sequence ID" value="QLQ31717.1"/>
    <property type="molecule type" value="Genomic_DNA"/>
</dbReference>
<dbReference type="SUPFAM" id="SSF52980">
    <property type="entry name" value="Restriction endonuclease-like"/>
    <property type="match status" value="1"/>
</dbReference>
<dbReference type="InterPro" id="IPR011856">
    <property type="entry name" value="tRNA_endonuc-like_dom_sf"/>
</dbReference>